<feature type="compositionally biased region" description="Acidic residues" evidence="1">
    <location>
        <begin position="241"/>
        <end position="259"/>
    </location>
</feature>
<feature type="compositionally biased region" description="Basic and acidic residues" evidence="1">
    <location>
        <begin position="230"/>
        <end position="240"/>
    </location>
</feature>
<keyword evidence="2" id="KW-0472">Membrane</keyword>
<name>A0A9D2G1B3_9LACT</name>
<feature type="transmembrane region" description="Helical" evidence="2">
    <location>
        <begin position="178"/>
        <end position="202"/>
    </location>
</feature>
<reference evidence="3" key="1">
    <citation type="journal article" date="2021" name="PeerJ">
        <title>Extensive microbial diversity within the chicken gut microbiome revealed by metagenomics and culture.</title>
        <authorList>
            <person name="Gilroy R."/>
            <person name="Ravi A."/>
            <person name="Getino M."/>
            <person name="Pursley I."/>
            <person name="Horton D.L."/>
            <person name="Alikhan N.F."/>
            <person name="Baker D."/>
            <person name="Gharbi K."/>
            <person name="Hall N."/>
            <person name="Watson M."/>
            <person name="Adriaenssens E.M."/>
            <person name="Foster-Nyarko E."/>
            <person name="Jarju S."/>
            <person name="Secka A."/>
            <person name="Antonio M."/>
            <person name="Oren A."/>
            <person name="Chaudhuri R.R."/>
            <person name="La Ragione R."/>
            <person name="Hildebrand F."/>
            <person name="Pallen M.J."/>
        </authorList>
    </citation>
    <scope>NUCLEOTIDE SEQUENCE</scope>
    <source>
        <strain evidence="3">CHK169-4300</strain>
    </source>
</reference>
<dbReference type="Pfam" id="PF06161">
    <property type="entry name" value="DUF975"/>
    <property type="match status" value="1"/>
</dbReference>
<gene>
    <name evidence="3" type="ORF">H9808_01780</name>
</gene>
<accession>A0A9D2G1B3</accession>
<reference evidence="3" key="2">
    <citation type="submission" date="2021-04" db="EMBL/GenBank/DDBJ databases">
        <authorList>
            <person name="Gilroy R."/>
        </authorList>
    </citation>
    <scope>NUCLEOTIDE SEQUENCE</scope>
    <source>
        <strain evidence="3">CHK169-4300</strain>
    </source>
</reference>
<dbReference type="EMBL" id="DXAZ01000025">
    <property type="protein sequence ID" value="HIZ70486.1"/>
    <property type="molecule type" value="Genomic_DNA"/>
</dbReference>
<protein>
    <submittedName>
        <fullName evidence="3">DUF975 family protein</fullName>
    </submittedName>
</protein>
<dbReference type="PANTHER" id="PTHR40076:SF1">
    <property type="entry name" value="MEMBRANE PROTEIN"/>
    <property type="match status" value="1"/>
</dbReference>
<comment type="caution">
    <text evidence="3">The sequence shown here is derived from an EMBL/GenBank/DDBJ whole genome shotgun (WGS) entry which is preliminary data.</text>
</comment>
<feature type="region of interest" description="Disordered" evidence="1">
    <location>
        <begin position="230"/>
        <end position="259"/>
    </location>
</feature>
<dbReference type="Proteomes" id="UP000824106">
    <property type="component" value="Unassembled WGS sequence"/>
</dbReference>
<evidence type="ECO:0000256" key="2">
    <source>
        <dbReference type="SAM" id="Phobius"/>
    </source>
</evidence>
<dbReference type="AlphaFoldDB" id="A0A9D2G1B3"/>
<evidence type="ECO:0000313" key="3">
    <source>
        <dbReference type="EMBL" id="HIZ70486.1"/>
    </source>
</evidence>
<keyword evidence="2" id="KW-1133">Transmembrane helix</keyword>
<dbReference type="PANTHER" id="PTHR40076">
    <property type="entry name" value="MEMBRANE PROTEIN-RELATED"/>
    <property type="match status" value="1"/>
</dbReference>
<proteinExistence type="predicted"/>
<feature type="transmembrane region" description="Helical" evidence="2">
    <location>
        <begin position="65"/>
        <end position="85"/>
    </location>
</feature>
<evidence type="ECO:0000256" key="1">
    <source>
        <dbReference type="SAM" id="MobiDB-lite"/>
    </source>
</evidence>
<feature type="transmembrane region" description="Helical" evidence="2">
    <location>
        <begin position="26"/>
        <end position="45"/>
    </location>
</feature>
<sequence length="259" mass="30269">MNFITQDVLYTSGDIKREAKAQLQGNWRSAVILALIPSLFSVFFIGTTARDPMNQTLLEDLVDMLLNIIHTFLLIGVSFTFLDFIRQRIEFIDPLQGLIEAFRLKYFTNLLLLKITKYLYIFLWSLLLVVPGVMKAYSYSQAEYIYKDIVDRTGVQPSAKECLQESERLMKGHRLDLFTLHLSFIGWYFLGFLTIGILFIWLNPYTTMAYTIFYENIAGSSYISDTDEEQTKNKVYRETTDPYEEIGQDPDDFRDFEDF</sequence>
<dbReference type="InterPro" id="IPR010380">
    <property type="entry name" value="DUF975"/>
</dbReference>
<keyword evidence="2" id="KW-0812">Transmembrane</keyword>
<evidence type="ECO:0000313" key="4">
    <source>
        <dbReference type="Proteomes" id="UP000824106"/>
    </source>
</evidence>
<feature type="transmembrane region" description="Helical" evidence="2">
    <location>
        <begin position="106"/>
        <end position="130"/>
    </location>
</feature>
<organism evidence="3 4">
    <name type="scientific">Candidatus Atopostipes pullistercoris</name>
    <dbReference type="NCBI Taxonomy" id="2838467"/>
    <lineage>
        <taxon>Bacteria</taxon>
        <taxon>Bacillati</taxon>
        <taxon>Bacillota</taxon>
        <taxon>Bacilli</taxon>
        <taxon>Lactobacillales</taxon>
        <taxon>Carnobacteriaceae</taxon>
        <taxon>Atopostipes</taxon>
    </lineage>
</organism>